<evidence type="ECO:0000313" key="1">
    <source>
        <dbReference type="EMBL" id="KAA6376894.1"/>
    </source>
</evidence>
<dbReference type="AlphaFoldDB" id="A0A5J4V310"/>
<proteinExistence type="predicted"/>
<dbReference type="Proteomes" id="UP000324800">
    <property type="component" value="Unassembled WGS sequence"/>
</dbReference>
<comment type="caution">
    <text evidence="1">The sequence shown here is derived from an EMBL/GenBank/DDBJ whole genome shotgun (WGS) entry which is preliminary data.</text>
</comment>
<gene>
    <name evidence="1" type="ORF">EZS28_027579</name>
</gene>
<organism evidence="1 2">
    <name type="scientific">Streblomastix strix</name>
    <dbReference type="NCBI Taxonomy" id="222440"/>
    <lineage>
        <taxon>Eukaryota</taxon>
        <taxon>Metamonada</taxon>
        <taxon>Preaxostyla</taxon>
        <taxon>Oxymonadida</taxon>
        <taxon>Streblomastigidae</taxon>
        <taxon>Streblomastix</taxon>
    </lineage>
</organism>
<reference evidence="1 2" key="1">
    <citation type="submission" date="2019-03" db="EMBL/GenBank/DDBJ databases">
        <title>Single cell metagenomics reveals metabolic interactions within the superorganism composed of flagellate Streblomastix strix and complex community of Bacteroidetes bacteria on its surface.</title>
        <authorList>
            <person name="Treitli S.C."/>
            <person name="Kolisko M."/>
            <person name="Husnik F."/>
            <person name="Keeling P."/>
            <person name="Hampl V."/>
        </authorList>
    </citation>
    <scope>NUCLEOTIDE SEQUENCE [LARGE SCALE GENOMIC DNA]</scope>
    <source>
        <strain evidence="1">ST1C</strain>
    </source>
</reference>
<protein>
    <submittedName>
        <fullName evidence="1">Uncharacterized protein</fullName>
    </submittedName>
</protein>
<name>A0A5J4V310_9EUKA</name>
<dbReference type="EMBL" id="SNRW01010207">
    <property type="protein sequence ID" value="KAA6376894.1"/>
    <property type="molecule type" value="Genomic_DNA"/>
</dbReference>
<evidence type="ECO:0000313" key="2">
    <source>
        <dbReference type="Proteomes" id="UP000324800"/>
    </source>
</evidence>
<accession>A0A5J4V310</accession>
<sequence>MPIDPEIGQTTARIGGLNFLKTQFGEASLHLMLMDSGKTRAFKTQCWIEMMISPLEALKELYWWIKKIPENRKQQILDSTPQATVVTDASPQG</sequence>